<protein>
    <submittedName>
        <fullName evidence="1">Uncharacterized protein</fullName>
    </submittedName>
</protein>
<name>A0A1F4U1R6_UNCW3</name>
<reference evidence="1 2" key="1">
    <citation type="journal article" date="2016" name="Nat. Commun.">
        <title>Thousands of microbial genomes shed light on interconnected biogeochemical processes in an aquifer system.</title>
        <authorList>
            <person name="Anantharaman K."/>
            <person name="Brown C.T."/>
            <person name="Hug L.A."/>
            <person name="Sharon I."/>
            <person name="Castelle C.J."/>
            <person name="Probst A.J."/>
            <person name="Thomas B.C."/>
            <person name="Singh A."/>
            <person name="Wilkins M.J."/>
            <person name="Karaoz U."/>
            <person name="Brodie E.L."/>
            <person name="Williams K.H."/>
            <person name="Hubbard S.S."/>
            <person name="Banfield J.F."/>
        </authorList>
    </citation>
    <scope>NUCLEOTIDE SEQUENCE [LARGE SCALE GENOMIC DNA]</scope>
</reference>
<proteinExistence type="predicted"/>
<gene>
    <name evidence="1" type="ORF">A2Y85_07990</name>
</gene>
<comment type="caution">
    <text evidence="1">The sequence shown here is derived from an EMBL/GenBank/DDBJ whole genome shotgun (WGS) entry which is preliminary data.</text>
</comment>
<organism evidence="1 2">
    <name type="scientific">candidate division WOR-3 bacterium RBG_13_43_14</name>
    <dbReference type="NCBI Taxonomy" id="1802590"/>
    <lineage>
        <taxon>Bacteria</taxon>
        <taxon>Bacteria division WOR-3</taxon>
    </lineage>
</organism>
<evidence type="ECO:0000313" key="2">
    <source>
        <dbReference type="Proteomes" id="UP000177025"/>
    </source>
</evidence>
<accession>A0A1F4U1R6</accession>
<dbReference type="AlphaFoldDB" id="A0A1F4U1R6"/>
<evidence type="ECO:0000313" key="1">
    <source>
        <dbReference type="EMBL" id="OGC38790.1"/>
    </source>
</evidence>
<dbReference type="EMBL" id="MEUM01000166">
    <property type="protein sequence ID" value="OGC38790.1"/>
    <property type="molecule type" value="Genomic_DNA"/>
</dbReference>
<dbReference type="Proteomes" id="UP000177025">
    <property type="component" value="Unassembled WGS sequence"/>
</dbReference>
<sequence length="316" mass="35916">MKFPKGRPLLENTRLEFINLDNVLSAAKRERAHKISGYISIIYPEVVELIFLKQGEPFNAARISPKERKIIPISEVIEKAKSATSGILSEYATDEILINLIISSIMIQPIKANVDFSRLQPKIFIDKLKSTQFNGFIWVKAGVDESFIHFEQGQITGSFMAGTAKKMEDNDIIAFLMKPNLKISIFDHIEDTSLIQATPAQVDMFCKIFTSLLKSYAQPIGDGLVLKTFLISKSTVQKEFPFVEEFKIESDLKLAGKIVVEPKLFAQGMARWFDLLYESFSTFLGKESEIIAKKVLNDYRFALKSLNFFDYTKLKI</sequence>